<reference evidence="8 9" key="1">
    <citation type="submission" date="2015-10" db="EMBL/GenBank/DDBJ databases">
        <title>Genome sequencing and analysis of members of genus Stenotrophomonas.</title>
        <authorList>
            <person name="Patil P.P."/>
            <person name="Midha S."/>
            <person name="Patil P.B."/>
        </authorList>
    </citation>
    <scope>NUCLEOTIDE SEQUENCE [LARGE SCALE GENOMIC DNA]</scope>
    <source>
        <strain evidence="8 9">JCM 9942</strain>
    </source>
</reference>
<dbReference type="SUPFAM" id="SSF52096">
    <property type="entry name" value="ClpP/crotonase"/>
    <property type="match status" value="1"/>
</dbReference>
<dbReference type="Proteomes" id="UP000050836">
    <property type="component" value="Unassembled WGS sequence"/>
</dbReference>
<evidence type="ECO:0000313" key="9">
    <source>
        <dbReference type="Proteomes" id="UP000050836"/>
    </source>
</evidence>
<evidence type="ECO:0000256" key="1">
    <source>
        <dbReference type="ARBA" id="ARBA00007039"/>
    </source>
</evidence>
<dbReference type="PRINTS" id="PR00127">
    <property type="entry name" value="CLPPROTEASEP"/>
</dbReference>
<name>A0A0R0AAF0_9GAMM</name>
<evidence type="ECO:0000256" key="3">
    <source>
        <dbReference type="ARBA" id="ARBA00022670"/>
    </source>
</evidence>
<dbReference type="AlphaFoldDB" id="A0A0R0AAF0"/>
<comment type="similarity">
    <text evidence="1 6">Belongs to the peptidase S14 family.</text>
</comment>
<dbReference type="InterPro" id="IPR023562">
    <property type="entry name" value="ClpP/TepA"/>
</dbReference>
<keyword evidence="4" id="KW-0378">Hydrolase</keyword>
<dbReference type="InterPro" id="IPR029045">
    <property type="entry name" value="ClpP/crotonase-like_dom_sf"/>
</dbReference>
<dbReference type="GO" id="GO:0004252">
    <property type="term" value="F:serine-type endopeptidase activity"/>
    <property type="evidence" value="ECO:0007669"/>
    <property type="project" value="InterPro"/>
</dbReference>
<keyword evidence="9" id="KW-1185">Reference proteome</keyword>
<dbReference type="GO" id="GO:0051117">
    <property type="term" value="F:ATPase binding"/>
    <property type="evidence" value="ECO:0007669"/>
    <property type="project" value="TreeGrafter"/>
</dbReference>
<dbReference type="InterPro" id="IPR001907">
    <property type="entry name" value="ClpP"/>
</dbReference>
<dbReference type="Pfam" id="PF00574">
    <property type="entry name" value="CLP_protease"/>
    <property type="match status" value="1"/>
</dbReference>
<dbReference type="EMBL" id="LLXS01000051">
    <property type="protein sequence ID" value="KRG38830.1"/>
    <property type="molecule type" value="Genomic_DNA"/>
</dbReference>
<dbReference type="Gene3D" id="3.90.226.10">
    <property type="entry name" value="2-enoyl-CoA Hydratase, Chain A, domain 1"/>
    <property type="match status" value="1"/>
</dbReference>
<dbReference type="PANTHER" id="PTHR10381:SF70">
    <property type="entry name" value="ATP-DEPENDENT CLP PROTEASE PROTEOLYTIC SUBUNIT"/>
    <property type="match status" value="1"/>
</dbReference>
<evidence type="ECO:0000256" key="4">
    <source>
        <dbReference type="ARBA" id="ARBA00022801"/>
    </source>
</evidence>
<evidence type="ECO:0000256" key="6">
    <source>
        <dbReference type="RuleBase" id="RU003567"/>
    </source>
</evidence>
<dbReference type="GO" id="GO:0004176">
    <property type="term" value="F:ATP-dependent peptidase activity"/>
    <property type="evidence" value="ECO:0007669"/>
    <property type="project" value="InterPro"/>
</dbReference>
<feature type="region of interest" description="Disordered" evidence="7">
    <location>
        <begin position="215"/>
        <end position="242"/>
    </location>
</feature>
<protein>
    <recommendedName>
        <fullName evidence="6">ATP-dependent Clp protease proteolytic subunit</fullName>
    </recommendedName>
</protein>
<evidence type="ECO:0000256" key="2">
    <source>
        <dbReference type="ARBA" id="ARBA00022490"/>
    </source>
</evidence>
<dbReference type="RefSeq" id="WP_057506547.1">
    <property type="nucleotide sequence ID" value="NZ_LLXS01000051.1"/>
</dbReference>
<evidence type="ECO:0000313" key="8">
    <source>
        <dbReference type="EMBL" id="KRG38830.1"/>
    </source>
</evidence>
<sequence>MNKMMNRLLRLQALNRNAPREYRIEAREDSNEVAVYLYDIIGYDWWTDGGVTAKQFARDLAPLNGKTIHLHINSPGGDVFEGRAMVAALKKHEGRIIVHIDGIAASAASFIAMHGDEIEITQGAFVMIHNGWTFALGNRHDLRETADLLEKVDGSIVDDYMGKVNAERSQVEQWMDDETYFTAAEAVEHGFANRIAGGSESGTAKARTWNLSAYDRPPAELQPEAVPEVVGSQEESDQDLAHAHRFRALAVHEKKKSA</sequence>
<gene>
    <name evidence="8" type="ORF">ARC78_15235</name>
</gene>
<dbReference type="GO" id="GO:0009368">
    <property type="term" value="C:endopeptidase Clp complex"/>
    <property type="evidence" value="ECO:0007669"/>
    <property type="project" value="TreeGrafter"/>
</dbReference>
<dbReference type="GO" id="GO:0006515">
    <property type="term" value="P:protein quality control for misfolded or incompletely synthesized proteins"/>
    <property type="evidence" value="ECO:0007669"/>
    <property type="project" value="TreeGrafter"/>
</dbReference>
<proteinExistence type="inferred from homology"/>
<dbReference type="PANTHER" id="PTHR10381">
    <property type="entry name" value="ATP-DEPENDENT CLP PROTEASE PROTEOLYTIC SUBUNIT"/>
    <property type="match status" value="1"/>
</dbReference>
<dbReference type="CDD" id="cd07016">
    <property type="entry name" value="S14_ClpP_1"/>
    <property type="match status" value="1"/>
</dbReference>
<dbReference type="NCBIfam" id="NF045542">
    <property type="entry name" value="Clp_rel_HeadMat"/>
    <property type="match status" value="1"/>
</dbReference>
<evidence type="ECO:0000256" key="5">
    <source>
        <dbReference type="ARBA" id="ARBA00022825"/>
    </source>
</evidence>
<keyword evidence="3" id="KW-0645">Protease</keyword>
<evidence type="ECO:0000256" key="7">
    <source>
        <dbReference type="SAM" id="MobiDB-lite"/>
    </source>
</evidence>
<organism evidence="8 9">
    <name type="scientific">Stenotrophomonas pictorum JCM 9942</name>
    <dbReference type="NCBI Taxonomy" id="1236960"/>
    <lineage>
        <taxon>Bacteria</taxon>
        <taxon>Pseudomonadati</taxon>
        <taxon>Pseudomonadota</taxon>
        <taxon>Gammaproteobacteria</taxon>
        <taxon>Lysobacterales</taxon>
        <taxon>Lysobacteraceae</taxon>
        <taxon>Stenotrophomonas</taxon>
    </lineage>
</organism>
<accession>A0A0R0AAF0</accession>
<keyword evidence="5" id="KW-0720">Serine protease</keyword>
<keyword evidence="2" id="KW-0963">Cytoplasm</keyword>
<comment type="caution">
    <text evidence="8">The sequence shown here is derived from an EMBL/GenBank/DDBJ whole genome shotgun (WGS) entry which is preliminary data.</text>
</comment>